<reference evidence="2 3" key="1">
    <citation type="submission" date="2019-09" db="EMBL/GenBank/DDBJ databases">
        <title>Distinct polysaccharide growth profiles of human intestinal Prevotella copri isolates.</title>
        <authorList>
            <person name="Fehlner-Peach H."/>
            <person name="Magnabosco C."/>
            <person name="Raghavan V."/>
            <person name="Scher J.U."/>
            <person name="Tett A."/>
            <person name="Cox L.M."/>
            <person name="Gottsegen C."/>
            <person name="Watters A."/>
            <person name="Wiltshire- Gordon J.D."/>
            <person name="Segata N."/>
            <person name="Bonneau R."/>
            <person name="Littman D.R."/>
        </authorList>
    </citation>
    <scope>NUCLEOTIDE SEQUENCE [LARGE SCALE GENOMIC DNA]</scope>
    <source>
        <strain evidence="3">iAQ1173</strain>
    </source>
</reference>
<proteinExistence type="predicted"/>
<keyword evidence="1" id="KW-1133">Transmembrane helix</keyword>
<dbReference type="EMBL" id="VZAD01000080">
    <property type="protein sequence ID" value="MQP12430.1"/>
    <property type="molecule type" value="Genomic_DNA"/>
</dbReference>
<accession>A0A6A7WD78</accession>
<evidence type="ECO:0000256" key="1">
    <source>
        <dbReference type="SAM" id="Phobius"/>
    </source>
</evidence>
<dbReference type="Proteomes" id="UP000384372">
    <property type="component" value="Unassembled WGS sequence"/>
</dbReference>
<dbReference type="RefSeq" id="WP_158464037.1">
    <property type="nucleotide sequence ID" value="NZ_VZAD01000080.1"/>
</dbReference>
<feature type="transmembrane region" description="Helical" evidence="1">
    <location>
        <begin position="139"/>
        <end position="156"/>
    </location>
</feature>
<evidence type="ECO:0000313" key="2">
    <source>
        <dbReference type="EMBL" id="MQP12430.1"/>
    </source>
</evidence>
<feature type="transmembrane region" description="Helical" evidence="1">
    <location>
        <begin position="58"/>
        <end position="77"/>
    </location>
</feature>
<sequence>MTFFYTATALQLPYVLCPGDPGTWLFARSFGILYYPVCFTILYHRYFQTDKPWRQWSAVTYFVTPFLLLGGLLFIVFFHQNNLLIPYKLTWEIAIGGVSILLSIHLFKECKWLIKKVDSYHTQNYSNESDFPFSFAKKILHLPALGLLIMWVLFILDNQMVKAYIDLFMAAWQVRFLCRILHPNKTIHSEQNKNNMDFIENENMEQILQEKELFEKIVQTADGQVLEEAPIDDTSDEPKLITYNKEKLRLQMEQENWESVKDEVLTIVSKRYLEPSLKRIEVVRDVSAMNHTLAGTFITQVGFYRLVNAFRIRHYERLMESDTTANLGQEAAAELCGFKNRWGLTNARKRLKDFDYDLIEKYVS</sequence>
<evidence type="ECO:0008006" key="4">
    <source>
        <dbReference type="Google" id="ProtNLM"/>
    </source>
</evidence>
<keyword evidence="3" id="KW-1185">Reference proteome</keyword>
<keyword evidence="1" id="KW-0812">Transmembrane</keyword>
<protein>
    <recommendedName>
        <fullName evidence="4">Transcriptional regulator</fullName>
    </recommendedName>
</protein>
<comment type="caution">
    <text evidence="2">The sequence shown here is derived from an EMBL/GenBank/DDBJ whole genome shotgun (WGS) entry which is preliminary data.</text>
</comment>
<dbReference type="OrthoDB" id="1061075at2"/>
<organism evidence="2 3">
    <name type="scientific">Segatella copri</name>
    <dbReference type="NCBI Taxonomy" id="165179"/>
    <lineage>
        <taxon>Bacteria</taxon>
        <taxon>Pseudomonadati</taxon>
        <taxon>Bacteroidota</taxon>
        <taxon>Bacteroidia</taxon>
        <taxon>Bacteroidales</taxon>
        <taxon>Prevotellaceae</taxon>
        <taxon>Segatella</taxon>
    </lineage>
</organism>
<dbReference type="AlphaFoldDB" id="A0A6A7WD78"/>
<name>A0A6A7WD78_9BACT</name>
<feature type="transmembrane region" description="Helical" evidence="1">
    <location>
        <begin position="25"/>
        <end position="46"/>
    </location>
</feature>
<keyword evidence="1" id="KW-0472">Membrane</keyword>
<gene>
    <name evidence="2" type="ORF">F7D20_10795</name>
</gene>
<evidence type="ECO:0000313" key="3">
    <source>
        <dbReference type="Proteomes" id="UP000384372"/>
    </source>
</evidence>